<organism evidence="1 2">
    <name type="scientific">Actinomadura meridiana</name>
    <dbReference type="NCBI Taxonomy" id="559626"/>
    <lineage>
        <taxon>Bacteria</taxon>
        <taxon>Bacillati</taxon>
        <taxon>Actinomycetota</taxon>
        <taxon>Actinomycetes</taxon>
        <taxon>Streptosporangiales</taxon>
        <taxon>Thermomonosporaceae</taxon>
        <taxon>Actinomadura</taxon>
    </lineage>
</organism>
<accession>A0ABP8C7T6</accession>
<evidence type="ECO:0000313" key="2">
    <source>
        <dbReference type="Proteomes" id="UP001501710"/>
    </source>
</evidence>
<reference evidence="2" key="1">
    <citation type="journal article" date="2019" name="Int. J. Syst. Evol. Microbiol.">
        <title>The Global Catalogue of Microorganisms (GCM) 10K type strain sequencing project: providing services to taxonomists for standard genome sequencing and annotation.</title>
        <authorList>
            <consortium name="The Broad Institute Genomics Platform"/>
            <consortium name="The Broad Institute Genome Sequencing Center for Infectious Disease"/>
            <person name="Wu L."/>
            <person name="Ma J."/>
        </authorList>
    </citation>
    <scope>NUCLEOTIDE SEQUENCE [LARGE SCALE GENOMIC DNA]</scope>
    <source>
        <strain evidence="2">JCM 17440</strain>
    </source>
</reference>
<protein>
    <submittedName>
        <fullName evidence="1">Uncharacterized protein</fullName>
    </submittedName>
</protein>
<keyword evidence="2" id="KW-1185">Reference proteome</keyword>
<dbReference type="RefSeq" id="WP_344899153.1">
    <property type="nucleotide sequence ID" value="NZ_BAABAS010000012.1"/>
</dbReference>
<comment type="caution">
    <text evidence="1">The sequence shown here is derived from an EMBL/GenBank/DDBJ whole genome shotgun (WGS) entry which is preliminary data.</text>
</comment>
<dbReference type="Proteomes" id="UP001501710">
    <property type="component" value="Unassembled WGS sequence"/>
</dbReference>
<gene>
    <name evidence="1" type="ORF">GCM10022254_41950</name>
</gene>
<name>A0ABP8C7T6_9ACTN</name>
<dbReference type="EMBL" id="BAABAS010000012">
    <property type="protein sequence ID" value="GAA4235205.1"/>
    <property type="molecule type" value="Genomic_DNA"/>
</dbReference>
<evidence type="ECO:0000313" key="1">
    <source>
        <dbReference type="EMBL" id="GAA4235205.1"/>
    </source>
</evidence>
<sequence>MGGDAVLTRMRTWRGRKLAVRQLDVLALAVQARGWRCVKLYGREFPRPLLWVYASGVVEDVGVVVDVRASSGVAFAYHDVRTGELLVRCGDARAAAARVDLVLKGRLYPSTW</sequence>
<proteinExistence type="predicted"/>